<dbReference type="Pfam" id="PF09220">
    <property type="entry name" value="LA-virus_coat"/>
    <property type="match status" value="1"/>
</dbReference>
<dbReference type="SUPFAM" id="SSF82856">
    <property type="entry name" value="L-A virus major coat protein"/>
    <property type="match status" value="1"/>
</dbReference>
<evidence type="ECO:0000313" key="2">
    <source>
        <dbReference type="EMBL" id="ADA71962.1"/>
    </source>
</evidence>
<feature type="non-terminal residue" evidence="2">
    <location>
        <position position="33"/>
    </location>
</feature>
<proteinExistence type="predicted"/>
<feature type="domain" description="Major coat protein L-A virus" evidence="1">
    <location>
        <begin position="1"/>
        <end position="33"/>
    </location>
</feature>
<dbReference type="InterPro" id="IPR036332">
    <property type="entry name" value="Major_coat_LA-virus_sf"/>
</dbReference>
<reference evidence="2" key="1">
    <citation type="journal article" date="2009" name="BMC Biol.">
        <title>The evolution of novel fungal genes from non-retroviral RNA viruses.</title>
        <authorList>
            <person name="Taylor D.J."/>
            <person name="Bruenn J."/>
        </authorList>
    </citation>
    <scope>NUCLEOTIDE SEQUENCE</scope>
    <source>
        <strain evidence="2">CBS 767</strain>
    </source>
</reference>
<accession>D2IJE6</accession>
<dbReference type="EMBL" id="GQ291319">
    <property type="protein sequence ID" value="ADA71962.1"/>
    <property type="molecule type" value="Genomic_DNA"/>
</dbReference>
<protein>
    <submittedName>
        <fullName evidence="2">Capsid protein-like protein</fullName>
    </submittedName>
</protein>
<name>D2IJE6_DEBHN</name>
<evidence type="ECO:0000259" key="1">
    <source>
        <dbReference type="Pfam" id="PF09220"/>
    </source>
</evidence>
<sequence>MLKFVNELNSKRKNCLYHSQQVDGTVRAMSRIR</sequence>
<dbReference type="InterPro" id="IPR015302">
    <property type="entry name" value="Major_coat_LA-virus"/>
</dbReference>
<organism evidence="2">
    <name type="scientific">Debaryomyces hansenii</name>
    <name type="common">Yeast</name>
    <name type="synonym">Torulaspora hansenii</name>
    <dbReference type="NCBI Taxonomy" id="4959"/>
    <lineage>
        <taxon>Eukaryota</taxon>
        <taxon>Fungi</taxon>
        <taxon>Dikarya</taxon>
        <taxon>Ascomycota</taxon>
        <taxon>Saccharomycotina</taxon>
        <taxon>Pichiomycetes</taxon>
        <taxon>Debaryomycetaceae</taxon>
        <taxon>Debaryomyces</taxon>
    </lineage>
</organism>
<dbReference type="AlphaFoldDB" id="D2IJE6"/>